<keyword evidence="2" id="KW-0472">Membrane</keyword>
<protein>
    <submittedName>
        <fullName evidence="3">Uncharacterized protein</fullName>
    </submittedName>
</protein>
<keyword evidence="2" id="KW-0812">Transmembrane</keyword>
<dbReference type="AlphaFoldDB" id="A0AAV7AS70"/>
<name>A0AAV7AS70_ENGPU</name>
<keyword evidence="4" id="KW-1185">Reference proteome</keyword>
<accession>A0AAV7AS70</accession>
<evidence type="ECO:0000256" key="1">
    <source>
        <dbReference type="SAM" id="MobiDB-lite"/>
    </source>
</evidence>
<dbReference type="Proteomes" id="UP000824782">
    <property type="component" value="Unassembled WGS sequence"/>
</dbReference>
<feature type="region of interest" description="Disordered" evidence="1">
    <location>
        <begin position="1"/>
        <end position="30"/>
    </location>
</feature>
<organism evidence="3 4">
    <name type="scientific">Engystomops pustulosus</name>
    <name type="common">Tungara frog</name>
    <name type="synonym">Physalaemus pustulosus</name>
    <dbReference type="NCBI Taxonomy" id="76066"/>
    <lineage>
        <taxon>Eukaryota</taxon>
        <taxon>Metazoa</taxon>
        <taxon>Chordata</taxon>
        <taxon>Craniata</taxon>
        <taxon>Vertebrata</taxon>
        <taxon>Euteleostomi</taxon>
        <taxon>Amphibia</taxon>
        <taxon>Batrachia</taxon>
        <taxon>Anura</taxon>
        <taxon>Neobatrachia</taxon>
        <taxon>Hyloidea</taxon>
        <taxon>Leptodactylidae</taxon>
        <taxon>Leiuperinae</taxon>
        <taxon>Engystomops</taxon>
    </lineage>
</organism>
<reference evidence="3" key="1">
    <citation type="thesis" date="2020" institute="ProQuest LLC" country="789 East Eisenhower Parkway, Ann Arbor, MI, USA">
        <title>Comparative Genomics and Chromosome Evolution.</title>
        <authorList>
            <person name="Mudd A.B."/>
        </authorList>
    </citation>
    <scope>NUCLEOTIDE SEQUENCE</scope>
    <source>
        <strain evidence="3">237g6f4</strain>
        <tissue evidence="3">Blood</tissue>
    </source>
</reference>
<evidence type="ECO:0000313" key="3">
    <source>
        <dbReference type="EMBL" id="KAG8562893.1"/>
    </source>
</evidence>
<dbReference type="EMBL" id="WNYA01000007">
    <property type="protein sequence ID" value="KAG8562893.1"/>
    <property type="molecule type" value="Genomic_DNA"/>
</dbReference>
<keyword evidence="2" id="KW-1133">Transmembrane helix</keyword>
<evidence type="ECO:0000313" key="4">
    <source>
        <dbReference type="Proteomes" id="UP000824782"/>
    </source>
</evidence>
<gene>
    <name evidence="3" type="ORF">GDO81_015854</name>
</gene>
<proteinExistence type="predicted"/>
<sequence>MEGREVCTGPWSSGQCRAGGARGSPGRRRGQGYNLSLTAGSGPGCAPAALLLLLLYGSARLFFFFGLVRSGSSRGPMKPLGLGPGAVRGAGLRAGAGGEKLRTPGAALTSDGRRAKKKLFGSLFC</sequence>
<comment type="caution">
    <text evidence="3">The sequence shown here is derived from an EMBL/GenBank/DDBJ whole genome shotgun (WGS) entry which is preliminary data.</text>
</comment>
<feature type="transmembrane region" description="Helical" evidence="2">
    <location>
        <begin position="48"/>
        <end position="68"/>
    </location>
</feature>
<evidence type="ECO:0000256" key="2">
    <source>
        <dbReference type="SAM" id="Phobius"/>
    </source>
</evidence>